<dbReference type="PIRSF" id="PIRSF031279">
    <property type="entry name" value="UCP031279"/>
    <property type="match status" value="1"/>
</dbReference>
<accession>A0A834ZR12</accession>
<reference evidence="2 3" key="1">
    <citation type="submission" date="2020-04" db="EMBL/GenBank/DDBJ databases">
        <title>Plant Genome Project.</title>
        <authorList>
            <person name="Zhang R.-G."/>
        </authorList>
    </citation>
    <scope>NUCLEOTIDE SEQUENCE [LARGE SCALE GENOMIC DNA]</scope>
    <source>
        <strain evidence="2">YNK0</strain>
        <tissue evidence="2">Leaf</tissue>
    </source>
</reference>
<dbReference type="Proteomes" id="UP000655225">
    <property type="component" value="Unassembled WGS sequence"/>
</dbReference>
<name>A0A834ZR12_TETSI</name>
<feature type="region of interest" description="Disordered" evidence="1">
    <location>
        <begin position="62"/>
        <end position="87"/>
    </location>
</feature>
<feature type="region of interest" description="Disordered" evidence="1">
    <location>
        <begin position="19"/>
        <end position="43"/>
    </location>
</feature>
<dbReference type="EMBL" id="JABCRI010000002">
    <property type="protein sequence ID" value="KAF8410250.1"/>
    <property type="molecule type" value="Genomic_DNA"/>
</dbReference>
<evidence type="ECO:0000313" key="3">
    <source>
        <dbReference type="Proteomes" id="UP000655225"/>
    </source>
</evidence>
<evidence type="ECO:0000256" key="1">
    <source>
        <dbReference type="SAM" id="MobiDB-lite"/>
    </source>
</evidence>
<dbReference type="PANTHER" id="PTHR33526">
    <property type="entry name" value="OS07G0123800 PROTEIN"/>
    <property type="match status" value="1"/>
</dbReference>
<protein>
    <submittedName>
        <fullName evidence="2">Uncharacterized protein</fullName>
    </submittedName>
</protein>
<sequence>MTECAGRVGYDNVMGCPAGQVSTTLPRSFSVNSSRSRSDEDLRDLIRTASKRSLENKLEADFLRQQQQHKSPPTTGPKGVPRSFSVGIGRIEEDKPCDFGGHEDVKVKTDLLYPRSRSYAATRRTSGVLA</sequence>
<proteinExistence type="predicted"/>
<evidence type="ECO:0000313" key="2">
    <source>
        <dbReference type="EMBL" id="KAF8410250.1"/>
    </source>
</evidence>
<dbReference type="OMA" id="CSGRIGY"/>
<dbReference type="AlphaFoldDB" id="A0A834ZR12"/>
<gene>
    <name evidence="2" type="ORF">HHK36_002775</name>
</gene>
<organism evidence="2 3">
    <name type="scientific">Tetracentron sinense</name>
    <name type="common">Spur-leaf</name>
    <dbReference type="NCBI Taxonomy" id="13715"/>
    <lineage>
        <taxon>Eukaryota</taxon>
        <taxon>Viridiplantae</taxon>
        <taxon>Streptophyta</taxon>
        <taxon>Embryophyta</taxon>
        <taxon>Tracheophyta</taxon>
        <taxon>Spermatophyta</taxon>
        <taxon>Magnoliopsida</taxon>
        <taxon>Trochodendrales</taxon>
        <taxon>Trochodendraceae</taxon>
        <taxon>Tetracentron</taxon>
    </lineage>
</organism>
<feature type="compositionally biased region" description="Polar residues" evidence="1">
    <location>
        <begin position="64"/>
        <end position="73"/>
    </location>
</feature>
<dbReference type="PANTHER" id="PTHR33526:SF4">
    <property type="entry name" value="OS07G0123800 PROTEIN"/>
    <property type="match status" value="1"/>
</dbReference>
<dbReference type="OrthoDB" id="694638at2759"/>
<dbReference type="InterPro" id="IPR016972">
    <property type="entry name" value="UCP031279"/>
</dbReference>
<keyword evidence="3" id="KW-1185">Reference proteome</keyword>
<comment type="caution">
    <text evidence="2">The sequence shown here is derived from an EMBL/GenBank/DDBJ whole genome shotgun (WGS) entry which is preliminary data.</text>
</comment>